<dbReference type="PANTHER" id="PTHR43060">
    <property type="entry name" value="3-HYDROXYISOBUTYRATE DEHYDROGENASE-LIKE 1, MITOCHONDRIAL-RELATED"/>
    <property type="match status" value="1"/>
</dbReference>
<dbReference type="SUPFAM" id="SSF48179">
    <property type="entry name" value="6-phosphogluconate dehydrogenase C-terminal domain-like"/>
    <property type="match status" value="1"/>
</dbReference>
<dbReference type="InterPro" id="IPR006115">
    <property type="entry name" value="6PGDH_NADP-bd"/>
</dbReference>
<evidence type="ECO:0000313" key="7">
    <source>
        <dbReference type="EMBL" id="SCX00885.1"/>
    </source>
</evidence>
<feature type="domain" description="6-phosphogluconate dehydrogenase NADP-binding" evidence="5">
    <location>
        <begin position="2"/>
        <end position="155"/>
    </location>
</feature>
<dbReference type="AlphaFoldDB" id="A0A1G4V465"/>
<dbReference type="InterPro" id="IPR029154">
    <property type="entry name" value="HIBADH-like_NADP-bd"/>
</dbReference>
<dbReference type="STRING" id="1502745.SAMN02799620_00170"/>
<comment type="similarity">
    <text evidence="1">Belongs to the HIBADH-related family.</text>
</comment>
<evidence type="ECO:0000259" key="5">
    <source>
        <dbReference type="Pfam" id="PF03446"/>
    </source>
</evidence>
<evidence type="ECO:0000256" key="3">
    <source>
        <dbReference type="ARBA" id="ARBA00023027"/>
    </source>
</evidence>
<gene>
    <name evidence="7" type="ORF">SAMN02799620_00170</name>
</gene>
<dbReference type="SUPFAM" id="SSF51735">
    <property type="entry name" value="NAD(P)-binding Rossmann-fold domains"/>
    <property type="match status" value="1"/>
</dbReference>
<dbReference type="Proteomes" id="UP000199707">
    <property type="component" value="Unassembled WGS sequence"/>
</dbReference>
<proteinExistence type="inferred from homology"/>
<sequence length="260" mass="26276">MRVGFIGAGRMGAPMVGRLVGAGHQVAVLARTPERREAIRELGATPVGDIAGVATEAVVLCVFTDEQVRDVCAGPLLAAMPADATLIIHTTGSPRTAQAIAAQAPQIGVVDAPVSGGPHDIAAGRVTVFAGGAEDVVARVRPVLDSYAAPVLHMGPLGTGQGMKLVNNTMFAAQIGLVSEAVRMGAQLSIDETALLGALAHGSGASRALGMIERAGSTERFIGAVGEFLSKDIAVVHRTLADLGFPLGAVEAVVNAGVPD</sequence>
<keyword evidence="3" id="KW-0520">NAD</keyword>
<feature type="domain" description="3-hydroxyisobutyrate dehydrogenase-like NAD-binding" evidence="6">
    <location>
        <begin position="158"/>
        <end position="252"/>
    </location>
</feature>
<feature type="active site" evidence="4">
    <location>
        <position position="164"/>
    </location>
</feature>
<dbReference type="GO" id="GO:0051287">
    <property type="term" value="F:NAD binding"/>
    <property type="evidence" value="ECO:0007669"/>
    <property type="project" value="InterPro"/>
</dbReference>
<dbReference type="RefSeq" id="WP_090353079.1">
    <property type="nucleotide sequence ID" value="NZ_FMUB01000001.1"/>
</dbReference>
<dbReference type="PIRSF" id="PIRSF000103">
    <property type="entry name" value="HIBADH"/>
    <property type="match status" value="1"/>
</dbReference>
<keyword evidence="2" id="KW-0560">Oxidoreductase</keyword>
<dbReference type="GO" id="GO:0016491">
    <property type="term" value="F:oxidoreductase activity"/>
    <property type="evidence" value="ECO:0007669"/>
    <property type="project" value="UniProtKB-KW"/>
</dbReference>
<evidence type="ECO:0000256" key="1">
    <source>
        <dbReference type="ARBA" id="ARBA00009080"/>
    </source>
</evidence>
<dbReference type="InterPro" id="IPR008927">
    <property type="entry name" value="6-PGluconate_DH-like_C_sf"/>
</dbReference>
<dbReference type="PANTHER" id="PTHR43060:SF15">
    <property type="entry name" value="3-HYDROXYISOBUTYRATE DEHYDROGENASE-LIKE 1, MITOCHONDRIAL-RELATED"/>
    <property type="match status" value="1"/>
</dbReference>
<dbReference type="EMBL" id="FMUB01000001">
    <property type="protein sequence ID" value="SCX00885.1"/>
    <property type="molecule type" value="Genomic_DNA"/>
</dbReference>
<dbReference type="InterPro" id="IPR036291">
    <property type="entry name" value="NAD(P)-bd_dom_sf"/>
</dbReference>
<dbReference type="GO" id="GO:0050661">
    <property type="term" value="F:NADP binding"/>
    <property type="evidence" value="ECO:0007669"/>
    <property type="project" value="InterPro"/>
</dbReference>
<accession>A0A1G4V465</accession>
<dbReference type="InterPro" id="IPR015815">
    <property type="entry name" value="HIBADH-related"/>
</dbReference>
<protein>
    <submittedName>
        <fullName evidence="7">3-hydroxyisobutyrate dehydrogenase</fullName>
    </submittedName>
</protein>
<evidence type="ECO:0000259" key="6">
    <source>
        <dbReference type="Pfam" id="PF14833"/>
    </source>
</evidence>
<evidence type="ECO:0000313" key="8">
    <source>
        <dbReference type="Proteomes" id="UP000199707"/>
    </source>
</evidence>
<name>A0A1G4V465_9MYCO</name>
<dbReference type="Gene3D" id="3.40.50.720">
    <property type="entry name" value="NAD(P)-binding Rossmann-like Domain"/>
    <property type="match status" value="1"/>
</dbReference>
<dbReference type="Gene3D" id="1.10.1040.10">
    <property type="entry name" value="N-(1-d-carboxylethyl)-l-norvaline Dehydrogenase, domain 2"/>
    <property type="match status" value="1"/>
</dbReference>
<evidence type="ECO:0000256" key="4">
    <source>
        <dbReference type="PIRSR" id="PIRSR000103-1"/>
    </source>
</evidence>
<dbReference type="Pfam" id="PF03446">
    <property type="entry name" value="NAD_binding_2"/>
    <property type="match status" value="1"/>
</dbReference>
<dbReference type="InterPro" id="IPR013328">
    <property type="entry name" value="6PGD_dom2"/>
</dbReference>
<evidence type="ECO:0000256" key="2">
    <source>
        <dbReference type="ARBA" id="ARBA00023002"/>
    </source>
</evidence>
<dbReference type="Pfam" id="PF14833">
    <property type="entry name" value="NAD_binding_11"/>
    <property type="match status" value="1"/>
</dbReference>
<organism evidence="7 8">
    <name type="scientific">Mycolicibacterium fluoranthenivorans</name>
    <dbReference type="NCBI Taxonomy" id="258505"/>
    <lineage>
        <taxon>Bacteria</taxon>
        <taxon>Bacillati</taxon>
        <taxon>Actinomycetota</taxon>
        <taxon>Actinomycetes</taxon>
        <taxon>Mycobacteriales</taxon>
        <taxon>Mycobacteriaceae</taxon>
        <taxon>Mycolicibacterium</taxon>
    </lineage>
</organism>
<reference evidence="8" key="1">
    <citation type="submission" date="2016-10" db="EMBL/GenBank/DDBJ databases">
        <authorList>
            <person name="Varghese N."/>
            <person name="Submissions S."/>
        </authorList>
    </citation>
    <scope>NUCLEOTIDE SEQUENCE [LARGE SCALE GENOMIC DNA]</scope>
    <source>
        <strain evidence="8">UNC267MFSha1.1M11</strain>
    </source>
</reference>